<dbReference type="EMBL" id="CADCWG010000156">
    <property type="protein sequence ID" value="CAA9559080.1"/>
    <property type="molecule type" value="Genomic_DNA"/>
</dbReference>
<gene>
    <name evidence="1" type="ORF">AVDCRST_MAG49-2390</name>
</gene>
<proteinExistence type="predicted"/>
<evidence type="ECO:0000313" key="1">
    <source>
        <dbReference type="EMBL" id="CAA9559080.1"/>
    </source>
</evidence>
<name>A0A6J4USB0_9BACT</name>
<reference evidence="1" key="1">
    <citation type="submission" date="2020-02" db="EMBL/GenBank/DDBJ databases">
        <authorList>
            <person name="Meier V. D."/>
        </authorList>
    </citation>
    <scope>NUCLEOTIDE SEQUENCE</scope>
    <source>
        <strain evidence="1">AVDCRST_MAG49</strain>
    </source>
</reference>
<accession>A0A6J4USB0</accession>
<dbReference type="AlphaFoldDB" id="A0A6J4USB0"/>
<organism evidence="1">
    <name type="scientific">uncultured Thermomicrobiales bacterium</name>
    <dbReference type="NCBI Taxonomy" id="1645740"/>
    <lineage>
        <taxon>Bacteria</taxon>
        <taxon>Pseudomonadati</taxon>
        <taxon>Thermomicrobiota</taxon>
        <taxon>Thermomicrobia</taxon>
        <taxon>Thermomicrobiales</taxon>
        <taxon>environmental samples</taxon>
    </lineage>
</organism>
<sequence length="94" mass="9972">DPTRRAPVASATLRLSGAITVLWDRPLAGRCSRRVDGGAGPGRTGPAQGLAYLHQTIYRRPPALHDPCDPRVTAHPGQALYSFSASSSLLTIIL</sequence>
<protein>
    <submittedName>
        <fullName evidence="1">Uncharacterized protein</fullName>
    </submittedName>
</protein>
<feature type="non-terminal residue" evidence="1">
    <location>
        <position position="94"/>
    </location>
</feature>
<feature type="non-terminal residue" evidence="1">
    <location>
        <position position="1"/>
    </location>
</feature>